<protein>
    <submittedName>
        <fullName evidence="4">Putative glycosyltransferase</fullName>
    </submittedName>
</protein>
<dbReference type="GO" id="GO:0009103">
    <property type="term" value="P:lipopolysaccharide biosynthetic process"/>
    <property type="evidence" value="ECO:0007669"/>
    <property type="project" value="TreeGrafter"/>
</dbReference>
<dbReference type="EMBL" id="AB811622">
    <property type="protein sequence ID" value="BAQ00971.1"/>
    <property type="molecule type" value="Genomic_DNA"/>
</dbReference>
<accession>A0A0A8J434</accession>
<dbReference type="AlphaFoldDB" id="A0A0A8J434"/>
<proteinExistence type="predicted"/>
<dbReference type="PANTHER" id="PTHR46401:SF2">
    <property type="entry name" value="GLYCOSYLTRANSFERASE WBBK-RELATED"/>
    <property type="match status" value="1"/>
</dbReference>
<keyword evidence="1 4" id="KW-0808">Transferase</keyword>
<dbReference type="InterPro" id="IPR001296">
    <property type="entry name" value="Glyco_trans_1"/>
</dbReference>
<organism evidence="4">
    <name type="scientific">Escherichia coli</name>
    <dbReference type="NCBI Taxonomy" id="562"/>
    <lineage>
        <taxon>Bacteria</taxon>
        <taxon>Pseudomonadati</taxon>
        <taxon>Pseudomonadota</taxon>
        <taxon>Gammaproteobacteria</taxon>
        <taxon>Enterobacterales</taxon>
        <taxon>Enterobacteriaceae</taxon>
        <taxon>Escherichia</taxon>
    </lineage>
</organism>
<evidence type="ECO:0000313" key="4">
    <source>
        <dbReference type="EMBL" id="BAQ00971.1"/>
    </source>
</evidence>
<evidence type="ECO:0000259" key="2">
    <source>
        <dbReference type="Pfam" id="PF00534"/>
    </source>
</evidence>
<dbReference type="SUPFAM" id="SSF53756">
    <property type="entry name" value="UDP-Glycosyltransferase/glycogen phosphorylase"/>
    <property type="match status" value="1"/>
</dbReference>
<feature type="domain" description="Glycosyl transferase family 1" evidence="2">
    <location>
        <begin position="187"/>
        <end position="315"/>
    </location>
</feature>
<evidence type="ECO:0000259" key="3">
    <source>
        <dbReference type="Pfam" id="PF13439"/>
    </source>
</evidence>
<dbReference type="GO" id="GO:0016757">
    <property type="term" value="F:glycosyltransferase activity"/>
    <property type="evidence" value="ECO:0007669"/>
    <property type="project" value="InterPro"/>
</dbReference>
<dbReference type="Pfam" id="PF13439">
    <property type="entry name" value="Glyco_transf_4"/>
    <property type="match status" value="1"/>
</dbReference>
<dbReference type="CDD" id="cd03801">
    <property type="entry name" value="GT4_PimA-like"/>
    <property type="match status" value="1"/>
</dbReference>
<name>A0A0A8J434_ECOLX</name>
<dbReference type="Gene3D" id="3.40.50.2000">
    <property type="entry name" value="Glycogen Phosphorylase B"/>
    <property type="match status" value="2"/>
</dbReference>
<feature type="domain" description="Glycosyltransferase subfamily 4-like N-terminal" evidence="3">
    <location>
        <begin position="60"/>
        <end position="158"/>
    </location>
</feature>
<dbReference type="Pfam" id="PF00534">
    <property type="entry name" value="Glycos_transf_1"/>
    <property type="match status" value="1"/>
</dbReference>
<dbReference type="InterPro" id="IPR028098">
    <property type="entry name" value="Glyco_trans_4-like_N"/>
</dbReference>
<dbReference type="RefSeq" id="WP_069915477.1">
    <property type="nucleotide sequence ID" value="NZ_AP027960.1"/>
</dbReference>
<evidence type="ECO:0000256" key="1">
    <source>
        <dbReference type="ARBA" id="ARBA00022679"/>
    </source>
</evidence>
<dbReference type="PANTHER" id="PTHR46401">
    <property type="entry name" value="GLYCOSYLTRANSFERASE WBBK-RELATED"/>
    <property type="match status" value="1"/>
</dbReference>
<sequence>MIKIAIILPSLKNVGPNRVAHTLINRLSDKEGVYLKVFYIKKELGLNFTCDTEVLTLGNVRKLYTFDVLHSHMLRPDILVGLLPFYKGLKISTIHNIVTEDIQYTHGSVISKIVSELWFRIWNRFDKIVVLSKVAKKYYTEHELKPKKLEVIYNGIDLCIGSNISSEDKEIIKKFKGNSTLLGTLCLANHRKGIEQILYALPFLPNCKFIIIGDGPAREYLENLAISLNVRKRFFILGYRENAKDLLKYIDIYLMPSRSEGFSLALLEAVAAKKTVVCSNIPIFKETFTERQVSFFDLDNTNSLIQAIKNSINNDINDAYIRLKQNYSSDSMAQSYHELYMTCKEVK</sequence>
<reference evidence="4" key="1">
    <citation type="journal article" date="2014" name="DNA Res.">
        <title>A complete view of the genetic diversity of the Escherichia coli O-antigen biosynthesis gene cluster.</title>
        <authorList>
            <person name="Iguchi A."/>
            <person name="Iyoda S."/>
            <person name="Kikuchi T."/>
            <person name="Ogura Y."/>
            <person name="Katsura K."/>
            <person name="Ohnishi M."/>
            <person name="Hayashi T."/>
            <person name="Thomson N.R."/>
        </authorList>
    </citation>
    <scope>NUCLEOTIDE SEQUENCE</scope>
    <source>
        <strain evidence="4">U8-41</strain>
    </source>
</reference>